<dbReference type="KEGG" id="pyc:TQ32_05825"/>
<evidence type="ECO:0000256" key="1">
    <source>
        <dbReference type="ARBA" id="ARBA00004651"/>
    </source>
</evidence>
<dbReference type="OrthoDB" id="19265at2157"/>
<proteinExistence type="predicted"/>
<dbReference type="PANTHER" id="PTHR33932">
    <property type="entry name" value="NA(+)/H(+) ANTIPORTER SUBUNIT B"/>
    <property type="match status" value="1"/>
</dbReference>
<dbReference type="PANTHER" id="PTHR33932:SF4">
    <property type="entry name" value="NA(+)_H(+) ANTIPORTER SUBUNIT B"/>
    <property type="match status" value="1"/>
</dbReference>
<dbReference type="RefSeq" id="WP_068322184.1">
    <property type="nucleotide sequence ID" value="NZ_CP010835.1"/>
</dbReference>
<sequence length="127" mass="13936">MKMSIVARTTTKLVSPFLVTYAAYLMLYSSQSPGGGFQAGVILGVAIILLITSHGYKRVRKKFKKKLVSSMEGVSGIILILLLLLTALLYLPPLEETVIPFNVFVGIKVGAAFTLIFYTITAFMERD</sequence>
<dbReference type="GeneID" id="28491333"/>
<evidence type="ECO:0000313" key="9">
    <source>
        <dbReference type="EMBL" id="MFA4804128.1"/>
    </source>
</evidence>
<keyword evidence="4 6" id="KW-1133">Transmembrane helix</keyword>
<name>A0A127B9I7_9EURY</name>
<accession>A0A127B9I7</accession>
<feature type="transmembrane region" description="Helical" evidence="6">
    <location>
        <begin position="12"/>
        <end position="29"/>
    </location>
</feature>
<dbReference type="InterPro" id="IPR050622">
    <property type="entry name" value="CPA3_antiporter_subunitB"/>
</dbReference>
<reference evidence="9 11" key="3">
    <citation type="submission" date="2023-03" db="EMBL/GenBank/DDBJ databases">
        <title>Speciation in Pyrococcus: adaptation to high temperature as a mechanism.</title>
        <authorList>
            <person name="Gu J."/>
        </authorList>
    </citation>
    <scope>NUCLEOTIDE SEQUENCE [LARGE SCALE GENOMIC DNA]</scope>
    <source>
        <strain evidence="9 11">LMOA34</strain>
    </source>
</reference>
<protein>
    <submittedName>
        <fullName evidence="9">MnhB domain-containing protein</fullName>
    </submittedName>
    <submittedName>
        <fullName evidence="8">Monovalent cation/H+ antiporter subunit B</fullName>
    </submittedName>
</protein>
<evidence type="ECO:0000313" key="10">
    <source>
        <dbReference type="Proteomes" id="UP000070587"/>
    </source>
</evidence>
<dbReference type="GO" id="GO:0005886">
    <property type="term" value="C:plasma membrane"/>
    <property type="evidence" value="ECO:0007669"/>
    <property type="project" value="UniProtKB-SubCell"/>
</dbReference>
<gene>
    <name evidence="9" type="ORF">P8X34_05155</name>
    <name evidence="8" type="ORF">TQ32_05825</name>
</gene>
<evidence type="ECO:0000256" key="6">
    <source>
        <dbReference type="SAM" id="Phobius"/>
    </source>
</evidence>
<keyword evidence="11" id="KW-1185">Reference proteome</keyword>
<dbReference type="Proteomes" id="UP001571980">
    <property type="component" value="Unassembled WGS sequence"/>
</dbReference>
<dbReference type="Pfam" id="PF04039">
    <property type="entry name" value="MnhB"/>
    <property type="match status" value="1"/>
</dbReference>
<feature type="transmembrane region" description="Helical" evidence="6">
    <location>
        <begin position="35"/>
        <end position="52"/>
    </location>
</feature>
<dbReference type="AlphaFoldDB" id="A0A127B9I7"/>
<evidence type="ECO:0000313" key="8">
    <source>
        <dbReference type="EMBL" id="AMM54043.1"/>
    </source>
</evidence>
<organism evidence="8 10">
    <name type="scientific">Pyrococcus kukulkanii</name>
    <dbReference type="NCBI Taxonomy" id="1609559"/>
    <lineage>
        <taxon>Archaea</taxon>
        <taxon>Methanobacteriati</taxon>
        <taxon>Methanobacteriota</taxon>
        <taxon>Thermococci</taxon>
        <taxon>Thermococcales</taxon>
        <taxon>Thermococcaceae</taxon>
        <taxon>Pyrococcus</taxon>
    </lineage>
</organism>
<reference evidence="10" key="1">
    <citation type="submission" date="2015-02" db="EMBL/GenBank/DDBJ databases">
        <title>Pyrococcus kukulkanii sp. nov., a novel hyperthermophilic archaeon isolated from a deep-sea hydrothermal vent at the Guaymas Basin.</title>
        <authorList>
            <person name="Oger P.M."/>
            <person name="Callac N."/>
            <person name="Jebbar M."/>
            <person name="Godfroy A."/>
        </authorList>
    </citation>
    <scope>NUCLEOTIDE SEQUENCE [LARGE SCALE GENOMIC DNA]</scope>
    <source>
        <strain evidence="10">NCB100</strain>
    </source>
</reference>
<evidence type="ECO:0000256" key="5">
    <source>
        <dbReference type="ARBA" id="ARBA00023136"/>
    </source>
</evidence>
<dbReference type="Proteomes" id="UP000070587">
    <property type="component" value="Chromosome"/>
</dbReference>
<feature type="transmembrane region" description="Helical" evidence="6">
    <location>
        <begin position="73"/>
        <end position="91"/>
    </location>
</feature>
<evidence type="ECO:0000256" key="4">
    <source>
        <dbReference type="ARBA" id="ARBA00022989"/>
    </source>
</evidence>
<reference evidence="8 10" key="2">
    <citation type="journal article" date="2016" name="Int. J. Syst. Evol. Microbiol.">
        <title>Pyrococcus kukulkanii sp. nov., a hyperthermophilic, piezophilic archaeon isolated from a deep-sea hydrothermal vent.</title>
        <authorList>
            <person name="Callac N."/>
            <person name="Oger P."/>
            <person name="Lesongeur F."/>
            <person name="Rattray J.E."/>
            <person name="Vannier P."/>
            <person name="Michoud G."/>
            <person name="Beauverger M."/>
            <person name="Gayet N."/>
            <person name="Rouxel O."/>
            <person name="Jebbar M."/>
            <person name="Godfroy A."/>
        </authorList>
    </citation>
    <scope>NUCLEOTIDE SEQUENCE [LARGE SCALE GENOMIC DNA]</scope>
    <source>
        <strain evidence="8 10">NCB100</strain>
    </source>
</reference>
<evidence type="ECO:0000256" key="3">
    <source>
        <dbReference type="ARBA" id="ARBA00022692"/>
    </source>
</evidence>
<keyword evidence="2" id="KW-1003">Cell membrane</keyword>
<dbReference type="EMBL" id="JARRIG010000003">
    <property type="protein sequence ID" value="MFA4804128.1"/>
    <property type="molecule type" value="Genomic_DNA"/>
</dbReference>
<dbReference type="InterPro" id="IPR007182">
    <property type="entry name" value="MnhB"/>
</dbReference>
<dbReference type="STRING" id="1609559.TQ32_05825"/>
<feature type="transmembrane region" description="Helical" evidence="6">
    <location>
        <begin position="103"/>
        <end position="124"/>
    </location>
</feature>
<evidence type="ECO:0000259" key="7">
    <source>
        <dbReference type="Pfam" id="PF04039"/>
    </source>
</evidence>
<dbReference type="PATRIC" id="fig|1609559.3.peg.1221"/>
<dbReference type="EMBL" id="CP010835">
    <property type="protein sequence ID" value="AMM54043.1"/>
    <property type="molecule type" value="Genomic_DNA"/>
</dbReference>
<dbReference type="NCBIfam" id="NF006249">
    <property type="entry name" value="PRK08387.1"/>
    <property type="match status" value="1"/>
</dbReference>
<keyword evidence="3 6" id="KW-0812">Transmembrane</keyword>
<feature type="domain" description="Na+/H+ antiporter MnhB subunit-related protein" evidence="7">
    <location>
        <begin position="7"/>
        <end position="119"/>
    </location>
</feature>
<evidence type="ECO:0000256" key="2">
    <source>
        <dbReference type="ARBA" id="ARBA00022475"/>
    </source>
</evidence>
<keyword evidence="5 6" id="KW-0472">Membrane</keyword>
<comment type="subcellular location">
    <subcellularLocation>
        <location evidence="1">Cell membrane</location>
        <topology evidence="1">Multi-pass membrane protein</topology>
    </subcellularLocation>
</comment>
<evidence type="ECO:0000313" key="11">
    <source>
        <dbReference type="Proteomes" id="UP001571980"/>
    </source>
</evidence>